<accession>A0A6J7WVC6</accession>
<organism evidence="1">
    <name type="scientific">uncultured Caudovirales phage</name>
    <dbReference type="NCBI Taxonomy" id="2100421"/>
    <lineage>
        <taxon>Viruses</taxon>
        <taxon>Duplodnaviria</taxon>
        <taxon>Heunggongvirae</taxon>
        <taxon>Uroviricota</taxon>
        <taxon>Caudoviricetes</taxon>
        <taxon>Peduoviridae</taxon>
        <taxon>Maltschvirus</taxon>
        <taxon>Maltschvirus maltsch</taxon>
    </lineage>
</organism>
<dbReference type="EMBL" id="LR798294">
    <property type="protein sequence ID" value="CAB5221931.1"/>
    <property type="molecule type" value="Genomic_DNA"/>
</dbReference>
<protein>
    <submittedName>
        <fullName evidence="1">Uncharacterized protein</fullName>
    </submittedName>
</protein>
<proteinExistence type="predicted"/>
<reference evidence="1" key="1">
    <citation type="submission" date="2020-05" db="EMBL/GenBank/DDBJ databases">
        <authorList>
            <person name="Chiriac C."/>
            <person name="Salcher M."/>
            <person name="Ghai R."/>
            <person name="Kavagutti S V."/>
        </authorList>
    </citation>
    <scope>NUCLEOTIDE SEQUENCE</scope>
</reference>
<gene>
    <name evidence="1" type="ORF">UFOVP242_146</name>
</gene>
<sequence>MDTREIINKMIDDIIDGNNTDAKDGFESALSSKLTDALDAKKIEIAQSIYSKEVQDEPVPSEE</sequence>
<evidence type="ECO:0000313" key="1">
    <source>
        <dbReference type="EMBL" id="CAB5221931.1"/>
    </source>
</evidence>
<name>A0A6J7WVC6_9CAUD</name>